<protein>
    <submittedName>
        <fullName evidence="2">Uncharacterized protein</fullName>
    </submittedName>
</protein>
<feature type="compositionally biased region" description="Basic and acidic residues" evidence="1">
    <location>
        <begin position="52"/>
        <end position="67"/>
    </location>
</feature>
<proteinExistence type="predicted"/>
<evidence type="ECO:0000313" key="3">
    <source>
        <dbReference type="Proteomes" id="UP001187192"/>
    </source>
</evidence>
<evidence type="ECO:0000256" key="1">
    <source>
        <dbReference type="SAM" id="MobiDB-lite"/>
    </source>
</evidence>
<reference evidence="2" key="1">
    <citation type="submission" date="2023-07" db="EMBL/GenBank/DDBJ databases">
        <title>draft genome sequence of fig (Ficus carica).</title>
        <authorList>
            <person name="Takahashi T."/>
            <person name="Nishimura K."/>
        </authorList>
    </citation>
    <scope>NUCLEOTIDE SEQUENCE</scope>
</reference>
<feature type="region of interest" description="Disordered" evidence="1">
    <location>
        <begin position="50"/>
        <end position="77"/>
    </location>
</feature>
<dbReference type="Proteomes" id="UP001187192">
    <property type="component" value="Unassembled WGS sequence"/>
</dbReference>
<accession>A0AA87ZKH8</accession>
<sequence>MKGGRNKVIDWGIEYGIGASVSISAVYSLPLERLAPGLVSSSVRVEQSSFLSDEKPTIPPEVSDKKQASSTKSFRTRFSKNSLNSTLAKDQDPMSLLLKRPTLPMPQEQSHFLLALFPMFSMCLGSKDRYASTSVPHPSTSKEDFRVWHKRLGKLGTKYLTGPNSNSSLYRYSFTLNGREKEKRLARYGNNLTRCGPLPRGPPLAPPLAASKEGLALLTRLGLQRSAEKGNTILAQIGSAGTVWITCKLGVSLEIDCALVAERYKGL</sequence>
<dbReference type="EMBL" id="BTGU01005602">
    <property type="protein sequence ID" value="GMN25896.1"/>
    <property type="molecule type" value="Genomic_DNA"/>
</dbReference>
<comment type="caution">
    <text evidence="2">The sequence shown here is derived from an EMBL/GenBank/DDBJ whole genome shotgun (WGS) entry which is preliminary data.</text>
</comment>
<keyword evidence="3" id="KW-1185">Reference proteome</keyword>
<gene>
    <name evidence="2" type="ORF">TIFTF001_047761</name>
</gene>
<dbReference type="AlphaFoldDB" id="A0AA87ZKH8"/>
<name>A0AA87ZKH8_FICCA</name>
<evidence type="ECO:0000313" key="2">
    <source>
        <dbReference type="EMBL" id="GMN25896.1"/>
    </source>
</evidence>
<organism evidence="2 3">
    <name type="scientific">Ficus carica</name>
    <name type="common">Common fig</name>
    <dbReference type="NCBI Taxonomy" id="3494"/>
    <lineage>
        <taxon>Eukaryota</taxon>
        <taxon>Viridiplantae</taxon>
        <taxon>Streptophyta</taxon>
        <taxon>Embryophyta</taxon>
        <taxon>Tracheophyta</taxon>
        <taxon>Spermatophyta</taxon>
        <taxon>Magnoliopsida</taxon>
        <taxon>eudicotyledons</taxon>
        <taxon>Gunneridae</taxon>
        <taxon>Pentapetalae</taxon>
        <taxon>rosids</taxon>
        <taxon>fabids</taxon>
        <taxon>Rosales</taxon>
        <taxon>Moraceae</taxon>
        <taxon>Ficeae</taxon>
        <taxon>Ficus</taxon>
    </lineage>
</organism>